<keyword evidence="4" id="KW-0067">ATP-binding</keyword>
<dbReference type="InterPro" id="IPR027417">
    <property type="entry name" value="P-loop_NTPase"/>
</dbReference>
<keyword evidence="2" id="KW-0547">Nucleotide-binding</keyword>
<evidence type="ECO:0000256" key="2">
    <source>
        <dbReference type="ARBA" id="ARBA00022741"/>
    </source>
</evidence>
<keyword evidence="3" id="KW-0201">Cytochrome c-type biogenesis</keyword>
<dbReference type="GO" id="GO:0017004">
    <property type="term" value="P:cytochrome complex assembly"/>
    <property type="evidence" value="ECO:0007669"/>
    <property type="project" value="UniProtKB-KW"/>
</dbReference>
<dbReference type="InterPro" id="IPR017871">
    <property type="entry name" value="ABC_transporter-like_CS"/>
</dbReference>
<dbReference type="OrthoDB" id="9800654at2"/>
<dbReference type="PANTHER" id="PTHR43499:SF1">
    <property type="entry name" value="ABC TRANSPORTER I FAMILY MEMBER 1"/>
    <property type="match status" value="1"/>
</dbReference>
<evidence type="ECO:0000256" key="6">
    <source>
        <dbReference type="ARBA" id="ARBA00023136"/>
    </source>
</evidence>
<comment type="caution">
    <text evidence="8">The sequence shown here is derived from an EMBL/GenBank/DDBJ whole genome shotgun (WGS) entry which is preliminary data.</text>
</comment>
<dbReference type="PANTHER" id="PTHR43499">
    <property type="entry name" value="ABC TRANSPORTER I FAMILY MEMBER 1"/>
    <property type="match status" value="1"/>
</dbReference>
<organism evidence="8 9">
    <name type="scientific">Pacificibacter maritimus</name>
    <dbReference type="NCBI Taxonomy" id="762213"/>
    <lineage>
        <taxon>Bacteria</taxon>
        <taxon>Pseudomonadati</taxon>
        <taxon>Pseudomonadota</taxon>
        <taxon>Alphaproteobacteria</taxon>
        <taxon>Rhodobacterales</taxon>
        <taxon>Roseobacteraceae</taxon>
        <taxon>Pacificibacter</taxon>
    </lineage>
</organism>
<feature type="domain" description="ABC transporter" evidence="7">
    <location>
        <begin position="4"/>
        <end position="214"/>
    </location>
</feature>
<dbReference type="InterPro" id="IPR005895">
    <property type="entry name" value="ABC_transptr_haem_export_CcmA"/>
</dbReference>
<protein>
    <submittedName>
        <fullName evidence="8">Heme exporter protein A</fullName>
    </submittedName>
</protein>
<dbReference type="InterPro" id="IPR003439">
    <property type="entry name" value="ABC_transporter-like_ATP-bd"/>
</dbReference>
<dbReference type="NCBIfam" id="TIGR01189">
    <property type="entry name" value="ccmA"/>
    <property type="match status" value="1"/>
</dbReference>
<evidence type="ECO:0000256" key="5">
    <source>
        <dbReference type="ARBA" id="ARBA00022967"/>
    </source>
</evidence>
<gene>
    <name evidence="8" type="ORF">EDD53_0338</name>
</gene>
<dbReference type="SMART" id="SM00382">
    <property type="entry name" value="AAA"/>
    <property type="match status" value="1"/>
</dbReference>
<evidence type="ECO:0000259" key="7">
    <source>
        <dbReference type="PROSITE" id="PS50893"/>
    </source>
</evidence>
<dbReference type="EMBL" id="RKQK01000001">
    <property type="protein sequence ID" value="RPE71224.1"/>
    <property type="molecule type" value="Genomic_DNA"/>
</dbReference>
<dbReference type="GO" id="GO:0022857">
    <property type="term" value="F:transmembrane transporter activity"/>
    <property type="evidence" value="ECO:0007669"/>
    <property type="project" value="InterPro"/>
</dbReference>
<dbReference type="Gene3D" id="3.40.50.300">
    <property type="entry name" value="P-loop containing nucleotide triphosphate hydrolases"/>
    <property type="match status" value="1"/>
</dbReference>
<dbReference type="PROSITE" id="PS50893">
    <property type="entry name" value="ABC_TRANSPORTER_2"/>
    <property type="match status" value="1"/>
</dbReference>
<evidence type="ECO:0000256" key="1">
    <source>
        <dbReference type="ARBA" id="ARBA00022448"/>
    </source>
</evidence>
<dbReference type="AlphaFoldDB" id="A0A3N4VE58"/>
<name>A0A3N4VE58_9RHOB</name>
<evidence type="ECO:0000256" key="4">
    <source>
        <dbReference type="ARBA" id="ARBA00022840"/>
    </source>
</evidence>
<keyword evidence="5" id="KW-1278">Translocase</keyword>
<keyword evidence="6" id="KW-0472">Membrane</keyword>
<dbReference type="Proteomes" id="UP000269689">
    <property type="component" value="Unassembled WGS sequence"/>
</dbReference>
<accession>A0A3N4VE58</accession>
<dbReference type="SUPFAM" id="SSF52540">
    <property type="entry name" value="P-loop containing nucleoside triphosphate hydrolases"/>
    <property type="match status" value="1"/>
</dbReference>
<reference evidence="8 9" key="1">
    <citation type="submission" date="2018-11" db="EMBL/GenBank/DDBJ databases">
        <title>Genomic Encyclopedia of Type Strains, Phase IV (KMG-IV): sequencing the most valuable type-strain genomes for metagenomic binning, comparative biology and taxonomic classification.</title>
        <authorList>
            <person name="Goeker M."/>
        </authorList>
    </citation>
    <scope>NUCLEOTIDE SEQUENCE [LARGE SCALE GENOMIC DNA]</scope>
    <source>
        <strain evidence="8 9">DSM 104731</strain>
    </source>
</reference>
<dbReference type="PROSITE" id="PS00211">
    <property type="entry name" value="ABC_TRANSPORTER_1"/>
    <property type="match status" value="1"/>
</dbReference>
<keyword evidence="9" id="KW-1185">Reference proteome</keyword>
<dbReference type="GO" id="GO:0005524">
    <property type="term" value="F:ATP binding"/>
    <property type="evidence" value="ECO:0007669"/>
    <property type="project" value="UniProtKB-KW"/>
</dbReference>
<evidence type="ECO:0000313" key="9">
    <source>
        <dbReference type="Proteomes" id="UP000269689"/>
    </source>
</evidence>
<evidence type="ECO:0000256" key="3">
    <source>
        <dbReference type="ARBA" id="ARBA00022748"/>
    </source>
</evidence>
<dbReference type="InterPro" id="IPR003593">
    <property type="entry name" value="AAA+_ATPase"/>
</dbReference>
<dbReference type="GO" id="GO:0016887">
    <property type="term" value="F:ATP hydrolysis activity"/>
    <property type="evidence" value="ECO:0007669"/>
    <property type="project" value="InterPro"/>
</dbReference>
<proteinExistence type="predicted"/>
<dbReference type="RefSeq" id="WP_123791459.1">
    <property type="nucleotide sequence ID" value="NZ_RKQK01000001.1"/>
</dbReference>
<sequence length="214" mass="22413">MSLLSTTNLSVTRGGIPVLERLTFTLSAGEVLVLRGPNGSGKTTLLRTLAGLQTPSQGQVHVDPDHIAYAAHADGLKSTLTVSENLKFWAGVYGQTDIQPALAAFDLTRLTGRAAGNLSAGQKRRLGLARLLVTGRPLWILDEPTVSLDASSVALFAAAVQQHLATGGAMIVATHIDLGFEAQVLDVTPHRAKLASQSGDFATGFDSDEDGAFL</sequence>
<evidence type="ECO:0000313" key="8">
    <source>
        <dbReference type="EMBL" id="RPE71224.1"/>
    </source>
</evidence>
<dbReference type="Pfam" id="PF00005">
    <property type="entry name" value="ABC_tran"/>
    <property type="match status" value="1"/>
</dbReference>
<keyword evidence="1" id="KW-0813">Transport</keyword>